<keyword evidence="2" id="KW-1185">Reference proteome</keyword>
<protein>
    <submittedName>
        <fullName evidence="1">Uncharacterized protein</fullName>
    </submittedName>
</protein>
<sequence length="79" mass="8659">MNSNGQEALIFKRPPTITSNGQEALILKRPPTITKPAHIANSILEEAVSGAKTSLSKLGLLDGRLNEHDLELRFIRNLV</sequence>
<proteinExistence type="predicted"/>
<gene>
    <name evidence="1" type="ORF">CEXT_159661</name>
</gene>
<evidence type="ECO:0000313" key="2">
    <source>
        <dbReference type="Proteomes" id="UP001054945"/>
    </source>
</evidence>
<accession>A0AAV4Y8B9</accession>
<organism evidence="1 2">
    <name type="scientific">Caerostris extrusa</name>
    <name type="common">Bark spider</name>
    <name type="synonym">Caerostris bankana</name>
    <dbReference type="NCBI Taxonomy" id="172846"/>
    <lineage>
        <taxon>Eukaryota</taxon>
        <taxon>Metazoa</taxon>
        <taxon>Ecdysozoa</taxon>
        <taxon>Arthropoda</taxon>
        <taxon>Chelicerata</taxon>
        <taxon>Arachnida</taxon>
        <taxon>Araneae</taxon>
        <taxon>Araneomorphae</taxon>
        <taxon>Entelegynae</taxon>
        <taxon>Araneoidea</taxon>
        <taxon>Araneidae</taxon>
        <taxon>Caerostris</taxon>
    </lineage>
</organism>
<comment type="caution">
    <text evidence="1">The sequence shown here is derived from an EMBL/GenBank/DDBJ whole genome shotgun (WGS) entry which is preliminary data.</text>
</comment>
<dbReference type="EMBL" id="BPLR01018986">
    <property type="protein sequence ID" value="GIZ03706.1"/>
    <property type="molecule type" value="Genomic_DNA"/>
</dbReference>
<reference evidence="1 2" key="1">
    <citation type="submission" date="2021-06" db="EMBL/GenBank/DDBJ databases">
        <title>Caerostris extrusa draft genome.</title>
        <authorList>
            <person name="Kono N."/>
            <person name="Arakawa K."/>
        </authorList>
    </citation>
    <scope>NUCLEOTIDE SEQUENCE [LARGE SCALE GENOMIC DNA]</scope>
</reference>
<evidence type="ECO:0000313" key="1">
    <source>
        <dbReference type="EMBL" id="GIZ03706.1"/>
    </source>
</evidence>
<name>A0AAV4Y8B9_CAEEX</name>
<dbReference type="AlphaFoldDB" id="A0AAV4Y8B9"/>
<dbReference type="Proteomes" id="UP001054945">
    <property type="component" value="Unassembled WGS sequence"/>
</dbReference>